<sequence length="242" mass="27057">MAGTKLARAFALTLGVAAANVAVFSPGLMNIRFGGSAFSSALGAAVLAASALALLYGAYSFLQRPPLPPLPAKLETPEHLAAALGAFRRVRTVEAELELALEQLDRMEKRKQSLHRLLAQRFQPDELSYRKFSGVILEVEELFRRNLRAMLGRLSVYEQTEAELKSGSRSLSRDLQQRRLELIREQHEHLKATLGHNEEILLKLNQLLLELTRLDQQSPARVDELPGMQELDALIRSTKYYA</sequence>
<organism evidence="3 4">
    <name type="scientific">Paenibacillus albicereus</name>
    <dbReference type="NCBI Taxonomy" id="2726185"/>
    <lineage>
        <taxon>Bacteria</taxon>
        <taxon>Bacillati</taxon>
        <taxon>Bacillota</taxon>
        <taxon>Bacilli</taxon>
        <taxon>Bacillales</taxon>
        <taxon>Paenibacillaceae</taxon>
        <taxon>Paenibacillus</taxon>
    </lineage>
</organism>
<dbReference type="EMBL" id="CP051428">
    <property type="protein sequence ID" value="QJC52071.1"/>
    <property type="molecule type" value="Genomic_DNA"/>
</dbReference>
<keyword evidence="2" id="KW-0472">Membrane</keyword>
<name>A0A6H2GXB0_9BACL</name>
<dbReference type="RefSeq" id="WP_168907647.1">
    <property type="nucleotide sequence ID" value="NZ_CP051428.1"/>
</dbReference>
<evidence type="ECO:0000313" key="3">
    <source>
        <dbReference type="EMBL" id="QJC52071.1"/>
    </source>
</evidence>
<proteinExistence type="predicted"/>
<keyword evidence="4" id="KW-1185">Reference proteome</keyword>
<protein>
    <submittedName>
        <fullName evidence="3">Uncharacterized protein</fullName>
    </submittedName>
</protein>
<dbReference type="Proteomes" id="UP000502136">
    <property type="component" value="Chromosome"/>
</dbReference>
<evidence type="ECO:0000256" key="2">
    <source>
        <dbReference type="SAM" id="Phobius"/>
    </source>
</evidence>
<feature type="coiled-coil region" evidence="1">
    <location>
        <begin position="90"/>
        <end position="117"/>
    </location>
</feature>
<keyword evidence="2" id="KW-1133">Transmembrane helix</keyword>
<keyword evidence="2" id="KW-0812">Transmembrane</keyword>
<evidence type="ECO:0000313" key="4">
    <source>
        <dbReference type="Proteomes" id="UP000502136"/>
    </source>
</evidence>
<dbReference type="AlphaFoldDB" id="A0A6H2GXB0"/>
<feature type="transmembrane region" description="Helical" evidence="2">
    <location>
        <begin position="42"/>
        <end position="62"/>
    </location>
</feature>
<dbReference type="KEGG" id="palr:HGI30_11250"/>
<evidence type="ECO:0000256" key="1">
    <source>
        <dbReference type="SAM" id="Coils"/>
    </source>
</evidence>
<gene>
    <name evidence="3" type="ORF">HGI30_11250</name>
</gene>
<keyword evidence="1" id="KW-0175">Coiled coil</keyword>
<accession>A0A6H2GXB0</accession>
<reference evidence="3 4" key="1">
    <citation type="submission" date="2020-04" db="EMBL/GenBank/DDBJ databases">
        <title>Novel Paenibacillus strain UniB2 isolated from commercial digestive syrup.</title>
        <authorList>
            <person name="Thorat V."/>
            <person name="Kirdat K."/>
            <person name="Tiwarekar B."/>
            <person name="Yadav A."/>
        </authorList>
    </citation>
    <scope>NUCLEOTIDE SEQUENCE [LARGE SCALE GENOMIC DNA]</scope>
    <source>
        <strain evidence="3 4">UniB2</strain>
    </source>
</reference>